<keyword evidence="1" id="KW-0732">Signal</keyword>
<proteinExistence type="predicted"/>
<dbReference type="EMBL" id="JAJAGO010000001">
    <property type="protein sequence ID" value="MCT2588398.1"/>
    <property type="molecule type" value="Genomic_DNA"/>
</dbReference>
<reference evidence="2 3" key="1">
    <citation type="submission" date="2021-10" db="EMBL/GenBank/DDBJ databases">
        <title>Streptomyces gossypii sp. nov., isolated from soil collected from cotton field.</title>
        <authorList>
            <person name="Ge X."/>
            <person name="Chen X."/>
            <person name="Liu W."/>
        </authorList>
    </citation>
    <scope>NUCLEOTIDE SEQUENCE [LARGE SCALE GENOMIC DNA]</scope>
    <source>
        <strain evidence="2 3">N2-109</strain>
    </source>
</reference>
<evidence type="ECO:0000256" key="1">
    <source>
        <dbReference type="SAM" id="SignalP"/>
    </source>
</evidence>
<evidence type="ECO:0000313" key="2">
    <source>
        <dbReference type="EMBL" id="MCT2588398.1"/>
    </source>
</evidence>
<sequence length="140" mass="15537">MTRIARTFLSLMALLGVAILTVPGTALAAPTADPAYNTKTQHLTSEPTSDMPESCIERSITLASGYYDWRIKGAAERPDLYLGAGRYTWKDCLIPGDGFYVQQSSLNPDNPDWDTILLTDYWFLAYSGSHQWGSSLLPHF</sequence>
<evidence type="ECO:0000313" key="3">
    <source>
        <dbReference type="Proteomes" id="UP001156389"/>
    </source>
</evidence>
<organism evidence="2 3">
    <name type="scientific">Streptomyces gossypii</name>
    <dbReference type="NCBI Taxonomy" id="2883101"/>
    <lineage>
        <taxon>Bacteria</taxon>
        <taxon>Bacillati</taxon>
        <taxon>Actinomycetota</taxon>
        <taxon>Actinomycetes</taxon>
        <taxon>Kitasatosporales</taxon>
        <taxon>Streptomycetaceae</taxon>
        <taxon>Streptomyces</taxon>
    </lineage>
</organism>
<dbReference type="Proteomes" id="UP001156389">
    <property type="component" value="Unassembled WGS sequence"/>
</dbReference>
<protein>
    <recommendedName>
        <fullName evidence="4">Secreted protein</fullName>
    </recommendedName>
</protein>
<keyword evidence="3" id="KW-1185">Reference proteome</keyword>
<accession>A0ABT2JKJ4</accession>
<feature type="signal peptide" evidence="1">
    <location>
        <begin position="1"/>
        <end position="28"/>
    </location>
</feature>
<feature type="chain" id="PRO_5047372004" description="Secreted protein" evidence="1">
    <location>
        <begin position="29"/>
        <end position="140"/>
    </location>
</feature>
<comment type="caution">
    <text evidence="2">The sequence shown here is derived from an EMBL/GenBank/DDBJ whole genome shotgun (WGS) entry which is preliminary data.</text>
</comment>
<dbReference type="RefSeq" id="WP_260215305.1">
    <property type="nucleotide sequence ID" value="NZ_JAJAGO010000001.1"/>
</dbReference>
<gene>
    <name evidence="2" type="ORF">LHJ74_00290</name>
</gene>
<name>A0ABT2JKJ4_9ACTN</name>
<evidence type="ECO:0008006" key="4">
    <source>
        <dbReference type="Google" id="ProtNLM"/>
    </source>
</evidence>